<dbReference type="AlphaFoldDB" id="A0A2T3ZL68"/>
<evidence type="ECO:0000313" key="1">
    <source>
        <dbReference type="EMBL" id="PTB45558.1"/>
    </source>
</evidence>
<proteinExistence type="predicted"/>
<sequence>MRQRRVIILQQFTRGSESCWSVGGKGAPTPGFWWTRMAVILPAGIGSLGAGFSLALDRIYSTTTAAASQPEEDGGVDKSRAQARLVLFRAAYLSTHDGRAGSRPVRTAWRGELRSISP</sequence>
<accession>A0A2T3ZL68</accession>
<evidence type="ECO:0000313" key="2">
    <source>
        <dbReference type="Proteomes" id="UP000240493"/>
    </source>
</evidence>
<keyword evidence="2" id="KW-1185">Reference proteome</keyword>
<dbReference type="EMBL" id="KZ679257">
    <property type="protein sequence ID" value="PTB45558.1"/>
    <property type="molecule type" value="Genomic_DNA"/>
</dbReference>
<organism evidence="1 2">
    <name type="scientific">Trichoderma asperellum (strain ATCC 204424 / CBS 433.97 / NBRC 101777)</name>
    <dbReference type="NCBI Taxonomy" id="1042311"/>
    <lineage>
        <taxon>Eukaryota</taxon>
        <taxon>Fungi</taxon>
        <taxon>Dikarya</taxon>
        <taxon>Ascomycota</taxon>
        <taxon>Pezizomycotina</taxon>
        <taxon>Sordariomycetes</taxon>
        <taxon>Hypocreomycetidae</taxon>
        <taxon>Hypocreales</taxon>
        <taxon>Hypocreaceae</taxon>
        <taxon>Trichoderma</taxon>
    </lineage>
</organism>
<dbReference type="Proteomes" id="UP000240493">
    <property type="component" value="Unassembled WGS sequence"/>
</dbReference>
<protein>
    <submittedName>
        <fullName evidence="1">Uncharacterized protein</fullName>
    </submittedName>
</protein>
<gene>
    <name evidence="1" type="ORF">M441DRAFT_320516</name>
</gene>
<reference evidence="1 2" key="1">
    <citation type="submission" date="2016-07" db="EMBL/GenBank/DDBJ databases">
        <title>Multiple horizontal gene transfer events from other fungi enriched the ability of initially mycotrophic Trichoderma (Ascomycota) to feed on dead plant biomass.</title>
        <authorList>
            <consortium name="DOE Joint Genome Institute"/>
            <person name="Aerts A."/>
            <person name="Atanasova L."/>
            <person name="Chenthamara K."/>
            <person name="Zhang J."/>
            <person name="Grujic M."/>
            <person name="Henrissat B."/>
            <person name="Kuo A."/>
            <person name="Salamov A."/>
            <person name="Lipzen A."/>
            <person name="Labutti K."/>
            <person name="Barry K."/>
            <person name="Miao Y."/>
            <person name="Rahimi M.J."/>
            <person name="Shen Q."/>
            <person name="Grigoriev I.V."/>
            <person name="Kubicek C.P."/>
            <person name="Druzhinina I.S."/>
        </authorList>
    </citation>
    <scope>NUCLEOTIDE SEQUENCE [LARGE SCALE GENOMIC DNA]</scope>
    <source>
        <strain evidence="1 2">CBS 433.97</strain>
    </source>
</reference>
<name>A0A2T3ZL68_TRIA4</name>